<feature type="domain" description="N-acetyltransferase" evidence="3">
    <location>
        <begin position="2"/>
        <end position="138"/>
    </location>
</feature>
<dbReference type="Pfam" id="PF00583">
    <property type="entry name" value="Acetyltransf_1"/>
    <property type="match status" value="1"/>
</dbReference>
<dbReference type="EMBL" id="CAFBSA010000061">
    <property type="protein sequence ID" value="CAB5147604.1"/>
    <property type="molecule type" value="Genomic_DNA"/>
</dbReference>
<dbReference type="GO" id="GO:0008999">
    <property type="term" value="F:protein-N-terminal-alanine acetyltransferase activity"/>
    <property type="evidence" value="ECO:0007669"/>
    <property type="project" value="TreeGrafter"/>
</dbReference>
<dbReference type="HAMAP" id="MF_01698">
    <property type="entry name" value="MshD"/>
    <property type="match status" value="1"/>
</dbReference>
<evidence type="ECO:0000313" key="5">
    <source>
        <dbReference type="EMBL" id="CAB5147604.1"/>
    </source>
</evidence>
<dbReference type="Gene3D" id="3.40.630.30">
    <property type="match status" value="1"/>
</dbReference>
<dbReference type="PIRSF" id="PIRSF021524">
    <property type="entry name" value="MSH_acetyltransferase"/>
    <property type="match status" value="1"/>
</dbReference>
<evidence type="ECO:0000256" key="2">
    <source>
        <dbReference type="ARBA" id="ARBA00022737"/>
    </source>
</evidence>
<feature type="domain" description="N-acetyltransferase" evidence="3">
    <location>
        <begin position="147"/>
        <end position="299"/>
    </location>
</feature>
<sequence length="299" mass="33325">MQHLNSLSNSQQDGVITLINAATQHDGTPPISEHIVLHLRHGGDKSDSHLLLEKDNTVIGYAHIDATDLVAGPSVELVVHPEHRKSGLGKELLQKAREICGDQMRLWAHGDSSAAQKLAEENGFERIRTVIQMSTSLADAHTHQHNFEIRSFLPGIDNVEWLKLNNEVFKDHPEQGNWSEKDLQTRLTESWFDPAGFFVATENNKMIGFTWTKIHGGHTHEHDGDKHDHDPIGEIYITAVSKPGTGLGKVLSETALAHLKRSGLTSAMLYVDAENERAIKLYQSLGFSESGQDVMYRVR</sequence>
<dbReference type="InterPro" id="IPR050276">
    <property type="entry name" value="MshD_Acetyltransferase"/>
</dbReference>
<dbReference type="NCBIfam" id="TIGR03448">
    <property type="entry name" value="mycothiol_MshD"/>
    <property type="match status" value="1"/>
</dbReference>
<dbReference type="GO" id="GO:0035447">
    <property type="term" value="F:mycothiol synthase activity"/>
    <property type="evidence" value="ECO:0007669"/>
    <property type="project" value="TreeGrafter"/>
</dbReference>
<organism evidence="4">
    <name type="scientific">freshwater metagenome</name>
    <dbReference type="NCBI Taxonomy" id="449393"/>
    <lineage>
        <taxon>unclassified sequences</taxon>
        <taxon>metagenomes</taxon>
        <taxon>ecological metagenomes</taxon>
    </lineage>
</organism>
<proteinExistence type="inferred from homology"/>
<evidence type="ECO:0000313" key="4">
    <source>
        <dbReference type="EMBL" id="CAB4555729.1"/>
    </source>
</evidence>
<dbReference type="InterPro" id="IPR000182">
    <property type="entry name" value="GNAT_dom"/>
</dbReference>
<evidence type="ECO:0000259" key="3">
    <source>
        <dbReference type="PROSITE" id="PS51186"/>
    </source>
</evidence>
<name>A0A6J6CZ85_9ZZZZ</name>
<dbReference type="GO" id="GO:0010125">
    <property type="term" value="P:mycothiol biosynthetic process"/>
    <property type="evidence" value="ECO:0007669"/>
    <property type="project" value="TreeGrafter"/>
</dbReference>
<dbReference type="CDD" id="cd04301">
    <property type="entry name" value="NAT_SF"/>
    <property type="match status" value="2"/>
</dbReference>
<protein>
    <submittedName>
        <fullName evidence="4">Unannotated protein</fullName>
    </submittedName>
</protein>
<keyword evidence="1" id="KW-0808">Transferase</keyword>
<dbReference type="EMBL" id="CAEZSY010000077">
    <property type="protein sequence ID" value="CAB4555729.1"/>
    <property type="molecule type" value="Genomic_DNA"/>
</dbReference>
<dbReference type="Pfam" id="PF13508">
    <property type="entry name" value="Acetyltransf_7"/>
    <property type="match status" value="1"/>
</dbReference>
<dbReference type="PANTHER" id="PTHR43617:SF31">
    <property type="entry name" value="MYCOTHIOL ACETYLTRANSFERASE"/>
    <property type="match status" value="1"/>
</dbReference>
<accession>A0A6J6CZ85</accession>
<dbReference type="AlphaFoldDB" id="A0A6J6CZ85"/>
<dbReference type="PROSITE" id="PS51186">
    <property type="entry name" value="GNAT"/>
    <property type="match status" value="2"/>
</dbReference>
<dbReference type="SUPFAM" id="SSF55729">
    <property type="entry name" value="Acyl-CoA N-acyltransferases (Nat)"/>
    <property type="match status" value="1"/>
</dbReference>
<gene>
    <name evidence="4" type="ORF">UFOPK1509_00589</name>
    <name evidence="5" type="ORF">UFOPK4442_00435</name>
</gene>
<evidence type="ECO:0000256" key="1">
    <source>
        <dbReference type="ARBA" id="ARBA00022679"/>
    </source>
</evidence>
<reference evidence="4" key="1">
    <citation type="submission" date="2020-05" db="EMBL/GenBank/DDBJ databases">
        <authorList>
            <person name="Chiriac C."/>
            <person name="Salcher M."/>
            <person name="Ghai R."/>
            <person name="Kavagutti S V."/>
        </authorList>
    </citation>
    <scope>NUCLEOTIDE SEQUENCE</scope>
</reference>
<dbReference type="InterPro" id="IPR017813">
    <property type="entry name" value="Mycothiol_AcTrfase"/>
</dbReference>
<keyword evidence="2" id="KW-0677">Repeat</keyword>
<dbReference type="InterPro" id="IPR016181">
    <property type="entry name" value="Acyl_CoA_acyltransferase"/>
</dbReference>
<dbReference type="PANTHER" id="PTHR43617">
    <property type="entry name" value="L-AMINO ACID N-ACETYLTRANSFERASE"/>
    <property type="match status" value="1"/>
</dbReference>